<keyword evidence="2" id="KW-0238">DNA-binding</keyword>
<dbReference type="Proteomes" id="UP001501585">
    <property type="component" value="Unassembled WGS sequence"/>
</dbReference>
<proteinExistence type="predicted"/>
<dbReference type="InterPro" id="IPR023187">
    <property type="entry name" value="Tscrpt_reg_MarR-type_CS"/>
</dbReference>
<evidence type="ECO:0000313" key="5">
    <source>
        <dbReference type="EMBL" id="GAA1995474.1"/>
    </source>
</evidence>
<dbReference type="PANTHER" id="PTHR39515">
    <property type="entry name" value="CONSERVED PROTEIN"/>
    <property type="match status" value="1"/>
</dbReference>
<dbReference type="PRINTS" id="PR00598">
    <property type="entry name" value="HTHMARR"/>
</dbReference>
<keyword evidence="6" id="KW-1185">Reference proteome</keyword>
<evidence type="ECO:0000259" key="4">
    <source>
        <dbReference type="PROSITE" id="PS50995"/>
    </source>
</evidence>
<dbReference type="Gene3D" id="1.10.287.100">
    <property type="match status" value="1"/>
</dbReference>
<dbReference type="SUPFAM" id="SSF46785">
    <property type="entry name" value="Winged helix' DNA-binding domain"/>
    <property type="match status" value="1"/>
</dbReference>
<evidence type="ECO:0000313" key="6">
    <source>
        <dbReference type="Proteomes" id="UP001501585"/>
    </source>
</evidence>
<gene>
    <name evidence="5" type="ORF">GCM10009799_22330</name>
</gene>
<dbReference type="InterPro" id="IPR036388">
    <property type="entry name" value="WH-like_DNA-bd_sf"/>
</dbReference>
<evidence type="ECO:0000256" key="1">
    <source>
        <dbReference type="ARBA" id="ARBA00023015"/>
    </source>
</evidence>
<dbReference type="PROSITE" id="PS50995">
    <property type="entry name" value="HTH_MARR_2"/>
    <property type="match status" value="1"/>
</dbReference>
<accession>A0ABP5ECI6</accession>
<dbReference type="InterPro" id="IPR000835">
    <property type="entry name" value="HTH_MarR-typ"/>
</dbReference>
<dbReference type="RefSeq" id="WP_344161934.1">
    <property type="nucleotide sequence ID" value="NZ_BAAAPC010000008.1"/>
</dbReference>
<dbReference type="PROSITE" id="PS01117">
    <property type="entry name" value="HTH_MARR_1"/>
    <property type="match status" value="1"/>
</dbReference>
<feature type="domain" description="HTH marR-type" evidence="4">
    <location>
        <begin position="7"/>
        <end position="148"/>
    </location>
</feature>
<reference evidence="6" key="1">
    <citation type="journal article" date="2019" name="Int. J. Syst. Evol. Microbiol.">
        <title>The Global Catalogue of Microorganisms (GCM) 10K type strain sequencing project: providing services to taxonomists for standard genome sequencing and annotation.</title>
        <authorList>
            <consortium name="The Broad Institute Genomics Platform"/>
            <consortium name="The Broad Institute Genome Sequencing Center for Infectious Disease"/>
            <person name="Wu L."/>
            <person name="Ma J."/>
        </authorList>
    </citation>
    <scope>NUCLEOTIDE SEQUENCE [LARGE SCALE GENOMIC DNA]</scope>
    <source>
        <strain evidence="6">JCM 15313</strain>
    </source>
</reference>
<dbReference type="Gene3D" id="1.10.10.10">
    <property type="entry name" value="Winged helix-like DNA-binding domain superfamily/Winged helix DNA-binding domain"/>
    <property type="match status" value="1"/>
</dbReference>
<sequence length="148" mass="16609">MTEKTTEADLPIALARQTRDSVSRLARRMRQERPADTLGMTSVSILSRLERGGGLSPKELADHERVQPQSLTRALAGLEERGLITREAHPRDGRQVIVEITDEGRALVESDRRLRDEWLATTMAARLTPVEREVLATANRLLDMLSQT</sequence>
<dbReference type="SMART" id="SM00347">
    <property type="entry name" value="HTH_MARR"/>
    <property type="match status" value="1"/>
</dbReference>
<evidence type="ECO:0000256" key="3">
    <source>
        <dbReference type="ARBA" id="ARBA00023163"/>
    </source>
</evidence>
<comment type="caution">
    <text evidence="5">The sequence shown here is derived from an EMBL/GenBank/DDBJ whole genome shotgun (WGS) entry which is preliminary data.</text>
</comment>
<dbReference type="Pfam" id="PF01047">
    <property type="entry name" value="MarR"/>
    <property type="match status" value="1"/>
</dbReference>
<dbReference type="EMBL" id="BAAAPC010000008">
    <property type="protein sequence ID" value="GAA1995474.1"/>
    <property type="molecule type" value="Genomic_DNA"/>
</dbReference>
<keyword evidence="1" id="KW-0805">Transcription regulation</keyword>
<dbReference type="PANTHER" id="PTHR39515:SF2">
    <property type="entry name" value="HTH-TYPE TRANSCRIPTIONAL REGULATOR RV0880"/>
    <property type="match status" value="1"/>
</dbReference>
<keyword evidence="3" id="KW-0804">Transcription</keyword>
<organism evidence="5 6">
    <name type="scientific">Nocardiopsis rhodophaea</name>
    <dbReference type="NCBI Taxonomy" id="280238"/>
    <lineage>
        <taxon>Bacteria</taxon>
        <taxon>Bacillati</taxon>
        <taxon>Actinomycetota</taxon>
        <taxon>Actinomycetes</taxon>
        <taxon>Streptosporangiales</taxon>
        <taxon>Nocardiopsidaceae</taxon>
        <taxon>Nocardiopsis</taxon>
    </lineage>
</organism>
<name>A0ABP5ECI6_9ACTN</name>
<protein>
    <submittedName>
        <fullName evidence="5">MarR family transcriptional regulator</fullName>
    </submittedName>
</protein>
<dbReference type="InterPro" id="IPR052526">
    <property type="entry name" value="HTH-type_Bedaq_tolerance"/>
</dbReference>
<evidence type="ECO:0000256" key="2">
    <source>
        <dbReference type="ARBA" id="ARBA00023125"/>
    </source>
</evidence>
<dbReference type="InterPro" id="IPR036390">
    <property type="entry name" value="WH_DNA-bd_sf"/>
</dbReference>